<dbReference type="GO" id="GO:0016255">
    <property type="term" value="P:attachment of GPI anchor to protein"/>
    <property type="evidence" value="ECO:0007669"/>
    <property type="project" value="InterPro"/>
</dbReference>
<dbReference type="OrthoDB" id="331263at2759"/>
<proteinExistence type="predicted"/>
<feature type="transmembrane region" description="Helical" evidence="1">
    <location>
        <begin position="524"/>
        <end position="547"/>
    </location>
</feature>
<evidence type="ECO:0000256" key="1">
    <source>
        <dbReference type="SAM" id="Phobius"/>
    </source>
</evidence>
<feature type="chain" id="PRO_5020351340" evidence="2">
    <location>
        <begin position="17"/>
        <end position="582"/>
    </location>
</feature>
<reference evidence="4" key="1">
    <citation type="journal article" date="2018" name="Nat. Microbiol.">
        <title>Leveraging single-cell genomics to expand the fungal tree of life.</title>
        <authorList>
            <person name="Ahrendt S.R."/>
            <person name="Quandt C.A."/>
            <person name="Ciobanu D."/>
            <person name="Clum A."/>
            <person name="Salamov A."/>
            <person name="Andreopoulos B."/>
            <person name="Cheng J.F."/>
            <person name="Woyke T."/>
            <person name="Pelin A."/>
            <person name="Henrissat B."/>
            <person name="Reynolds N.K."/>
            <person name="Benny G.L."/>
            <person name="Smith M.E."/>
            <person name="James T.Y."/>
            <person name="Grigoriev I.V."/>
        </authorList>
    </citation>
    <scope>NUCLEOTIDE SEQUENCE [LARGE SCALE GENOMIC DNA]</scope>
    <source>
        <strain evidence="4">Baker2002</strain>
    </source>
</reference>
<dbReference type="EMBL" id="ML004475">
    <property type="protein sequence ID" value="RKP29775.1"/>
    <property type="molecule type" value="Genomic_DNA"/>
</dbReference>
<keyword evidence="1" id="KW-0812">Transmembrane</keyword>
<keyword evidence="2" id="KW-0732">Signal</keyword>
<evidence type="ECO:0000313" key="4">
    <source>
        <dbReference type="Proteomes" id="UP000268321"/>
    </source>
</evidence>
<organism evidence="3 4">
    <name type="scientific">Metschnikowia bicuspidata</name>
    <dbReference type="NCBI Taxonomy" id="27322"/>
    <lineage>
        <taxon>Eukaryota</taxon>
        <taxon>Fungi</taxon>
        <taxon>Dikarya</taxon>
        <taxon>Ascomycota</taxon>
        <taxon>Saccharomycotina</taxon>
        <taxon>Pichiomycetes</taxon>
        <taxon>Metschnikowiaceae</taxon>
        <taxon>Metschnikowia</taxon>
    </lineage>
</organism>
<gene>
    <name evidence="3" type="ORF">METBISCDRAFT_17865</name>
</gene>
<accession>A0A4P9ZAG6</accession>
<sequence length="582" mass="65765">MHLLAVFAVSALLVRAEYFESLVLKPLPRNKALASFLFDSVLPAFPLVYANTSADEPHASSPRHYQTFPKSIVPIFAASNTRQLQLRFNQGWWDTESWGKLPHDGKHSGGTGMELAAVIEASSLDEARASWVRLALSLSGFFCALLNFVDDSLTTFPRHDISDIGDDYVTSANHSLFLMRAALPEEPVCTENLTPFLKLLPTRGKAGIASLLDGHKFYDSLWHSMSIEMATECVENQCRLHLYQNIDHIIDISRLLRRVRMDNFLKPTPSDELRCDLSKKYDDWTCFPLTDQIELEWDFQTIFGRSIKGACFQDDISASLLRFDVDRAAWSVELESSEGDQKHVSNVSDTEQLHGTADYNVRFRTSDSRRVLPVEKPPIEVSRSLTGYSQDKGGMRVNIRNPGPVTPVTVNYFETLPWFMRTYLYTLQTLGDGRIVSQFYKPAIDRKRPGHLELQIEIQPGSDFTFTFLFDKSLLLYAEYPPDANHGFAIAPAIVKVLDAAKQTTYQLRTTTLLLMLPTPDFSMPYNVIILTCTVMALAFGTIFNLLTKKVVTEEEFESAAKDTQFAQLKARVTSKLLALRR</sequence>
<keyword evidence="1" id="KW-0472">Membrane</keyword>
<keyword evidence="1" id="KW-1133">Transmembrane helix</keyword>
<evidence type="ECO:0000313" key="3">
    <source>
        <dbReference type="EMBL" id="RKP29775.1"/>
    </source>
</evidence>
<dbReference type="Proteomes" id="UP000268321">
    <property type="component" value="Unassembled WGS sequence"/>
</dbReference>
<evidence type="ECO:0000256" key="2">
    <source>
        <dbReference type="SAM" id="SignalP"/>
    </source>
</evidence>
<dbReference type="PANTHER" id="PTHR12959:SF11">
    <property type="entry name" value="GPI TRANSAMIDASE COMPONENT PIG-T"/>
    <property type="match status" value="1"/>
</dbReference>
<feature type="signal peptide" evidence="2">
    <location>
        <begin position="1"/>
        <end position="16"/>
    </location>
</feature>
<name>A0A4P9ZAG6_9ASCO</name>
<dbReference type="PANTHER" id="PTHR12959">
    <property type="entry name" value="GPI TRANSAMIDASE COMPONENT PIG-T-RELATED"/>
    <property type="match status" value="1"/>
</dbReference>
<dbReference type="InterPro" id="IPR007245">
    <property type="entry name" value="PIG-T"/>
</dbReference>
<dbReference type="AlphaFoldDB" id="A0A4P9ZAG6"/>
<dbReference type="Pfam" id="PF04113">
    <property type="entry name" value="Gpi16"/>
    <property type="match status" value="1"/>
</dbReference>
<keyword evidence="4" id="KW-1185">Reference proteome</keyword>
<dbReference type="GO" id="GO:0042765">
    <property type="term" value="C:GPI-anchor transamidase complex"/>
    <property type="evidence" value="ECO:0007669"/>
    <property type="project" value="InterPro"/>
</dbReference>
<protein>
    <submittedName>
        <fullName evidence="3">Gpi16 subunit, GPI transamidase component</fullName>
    </submittedName>
</protein>